<name>A0AAE0CEL0_9CHLO</name>
<proteinExistence type="predicted"/>
<protein>
    <submittedName>
        <fullName evidence="2">Uncharacterized protein</fullName>
    </submittedName>
</protein>
<dbReference type="AlphaFoldDB" id="A0AAE0CEL0"/>
<comment type="caution">
    <text evidence="2">The sequence shown here is derived from an EMBL/GenBank/DDBJ whole genome shotgun (WGS) entry which is preliminary data.</text>
</comment>
<keyword evidence="3" id="KW-1185">Reference proteome</keyword>
<reference evidence="2 3" key="1">
    <citation type="journal article" date="2015" name="Genome Biol. Evol.">
        <title>Comparative Genomics of a Bacterivorous Green Alga Reveals Evolutionary Causalities and Consequences of Phago-Mixotrophic Mode of Nutrition.</title>
        <authorList>
            <person name="Burns J.A."/>
            <person name="Paasch A."/>
            <person name="Narechania A."/>
            <person name="Kim E."/>
        </authorList>
    </citation>
    <scope>NUCLEOTIDE SEQUENCE [LARGE SCALE GENOMIC DNA]</scope>
    <source>
        <strain evidence="2 3">PLY_AMNH</strain>
    </source>
</reference>
<organism evidence="2 3">
    <name type="scientific">Cymbomonas tetramitiformis</name>
    <dbReference type="NCBI Taxonomy" id="36881"/>
    <lineage>
        <taxon>Eukaryota</taxon>
        <taxon>Viridiplantae</taxon>
        <taxon>Chlorophyta</taxon>
        <taxon>Pyramimonadophyceae</taxon>
        <taxon>Pyramimonadales</taxon>
        <taxon>Pyramimonadaceae</taxon>
        <taxon>Cymbomonas</taxon>
    </lineage>
</organism>
<feature type="compositionally biased region" description="Polar residues" evidence="1">
    <location>
        <begin position="112"/>
        <end position="130"/>
    </location>
</feature>
<gene>
    <name evidence="2" type="ORF">CYMTET_38269</name>
</gene>
<sequence length="338" mass="36763">MGVQDWAAAARPGSPNELPSKVHTCAAYTPTRRRTIGSFGFVAAIRSSFERNFCVAPATAAAAGYSEALPASDAIFDYDRRHTWHSLSETSLASQGWNAIPISKLDVHLDTSPANPHSPRQNLGGSQNSVGPRLSFSRLSRDDSARRSLEKKSGNCNWISVPPNSEAAEVSVANNLTESFPKRPLGDHSFENYAVFSNMALDRRRTWKSISSAAELKAASFDDCAKDGAKFTGSPRSLNREKLRRWSLVLRSKSTDENAALFNIGKALNLNGKEKTRLTNDSCASTDQEQSIDVGKMAAKSSVPGKGANPPKRKMLFPVGLFTGCFSSQTTTEEKNRM</sequence>
<dbReference type="EMBL" id="LGRX02025411">
    <property type="protein sequence ID" value="KAK3252432.1"/>
    <property type="molecule type" value="Genomic_DNA"/>
</dbReference>
<dbReference type="Proteomes" id="UP001190700">
    <property type="component" value="Unassembled WGS sequence"/>
</dbReference>
<feature type="region of interest" description="Disordered" evidence="1">
    <location>
        <begin position="108"/>
        <end position="141"/>
    </location>
</feature>
<evidence type="ECO:0000256" key="1">
    <source>
        <dbReference type="SAM" id="MobiDB-lite"/>
    </source>
</evidence>
<evidence type="ECO:0000313" key="2">
    <source>
        <dbReference type="EMBL" id="KAK3252432.1"/>
    </source>
</evidence>
<evidence type="ECO:0000313" key="3">
    <source>
        <dbReference type="Proteomes" id="UP001190700"/>
    </source>
</evidence>
<accession>A0AAE0CEL0</accession>